<protein>
    <submittedName>
        <fullName evidence="3">Uncharacterized protein</fullName>
    </submittedName>
</protein>
<comment type="caution">
    <text evidence="3">The sequence shown here is derived from an EMBL/GenBank/DDBJ whole genome shotgun (WGS) entry which is preliminary data.</text>
</comment>
<evidence type="ECO:0000313" key="4">
    <source>
        <dbReference type="Proteomes" id="UP000631114"/>
    </source>
</evidence>
<dbReference type="PANTHER" id="PTHR47747:SF2">
    <property type="entry name" value="RIBONUCLEASE P PROTEIN SUBUNIT P38-LIKE PROTEIN"/>
    <property type="match status" value="1"/>
</dbReference>
<sequence>MDEEEASKLPVSISGGRTDSLYPMYFSVSCAFMVLKLMSRSDTNDEQWSQVIDKMLQGSANLLGLLVWTVQRREVAEGRYDLLNRLEKARIEVEELKKQRSEDAKATEKVVSIYATRQQSWFTEKRQLKQQLGALVNELQITKIKKEEIILNLTGKVQEKELMIQSKDKALEEAEAKRKEGEEKSQRAEAIAEEFRETIKKEAQKHNSDLWKHKTTFLELVSNQRQLEAEMGRALRQVEVAKHELDSVIKKKDESVMMVQQLSKEVIKMRKDSEQKDKILSAMLRKSKLDTAEKEMLLKEVRISNVKRKQAELEMQKYRTLHESIYEKSSSRSNLLNRAHSRSEIFSKAKEVHSIDAGHPQNRTVIHPTGKRSKTRNLLLECMEVEHTPEHSFIVPDAVNVVADSPDHYPPEKRQFELITTDVKQLKDWVCSETEKITAIIEQRHRMEIDAFAEQLRIKEENLEAFRWRILSNELESKRLHSHTEELEKSLSQLMKEKMKLEALLGREAELKSLNKGSTSLHGTANWHSSPKDQKTDQNANWSEVKIIKTKPCEEELPLVYSEKEEKKIIEDIPLYSNSTLAAPEKDIEVEKEVTMDTGHGGKKNVGLEQAKLVKLESNRHCLISKDTSTWKMDLHSQGVSYNIKRLKQQLLLLNKLVGISKGFEDRESGDSSLFGTKGFNVHMSLLNKQVCRYQSLQEKIDDLCKRMHENYLDSSGEGSRCAKTTKETKTLEMILEETFLLQRYMVATGQKLMEIQPRIASGFTISVDDNRSSGIDMKRFGDSVRTLFRDVQRGLEVRIARIIGDLGGTLTCDGITHFRR</sequence>
<dbReference type="EMBL" id="JADFTS010000006">
    <property type="protein sequence ID" value="KAF9600837.1"/>
    <property type="molecule type" value="Genomic_DNA"/>
</dbReference>
<gene>
    <name evidence="3" type="ORF">IFM89_013072</name>
</gene>
<keyword evidence="1" id="KW-0175">Coiled coil</keyword>
<organism evidence="3 4">
    <name type="scientific">Coptis chinensis</name>
    <dbReference type="NCBI Taxonomy" id="261450"/>
    <lineage>
        <taxon>Eukaryota</taxon>
        <taxon>Viridiplantae</taxon>
        <taxon>Streptophyta</taxon>
        <taxon>Embryophyta</taxon>
        <taxon>Tracheophyta</taxon>
        <taxon>Spermatophyta</taxon>
        <taxon>Magnoliopsida</taxon>
        <taxon>Ranunculales</taxon>
        <taxon>Ranunculaceae</taxon>
        <taxon>Coptidoideae</taxon>
        <taxon>Coptis</taxon>
    </lineage>
</organism>
<name>A0A835HM74_9MAGN</name>
<proteinExistence type="predicted"/>
<feature type="region of interest" description="Disordered" evidence="2">
    <location>
        <begin position="517"/>
        <end position="539"/>
    </location>
</feature>
<dbReference type="Proteomes" id="UP000631114">
    <property type="component" value="Unassembled WGS sequence"/>
</dbReference>
<reference evidence="3 4" key="1">
    <citation type="submission" date="2020-10" db="EMBL/GenBank/DDBJ databases">
        <title>The Coptis chinensis genome and diversification of protoberbering-type alkaloids.</title>
        <authorList>
            <person name="Wang B."/>
            <person name="Shu S."/>
            <person name="Song C."/>
            <person name="Liu Y."/>
        </authorList>
    </citation>
    <scope>NUCLEOTIDE SEQUENCE [LARGE SCALE GENOMIC DNA]</scope>
    <source>
        <strain evidence="3">HL-2020</strain>
        <tissue evidence="3">Leaf</tissue>
    </source>
</reference>
<accession>A0A835HM74</accession>
<keyword evidence="4" id="KW-1185">Reference proteome</keyword>
<evidence type="ECO:0000256" key="2">
    <source>
        <dbReference type="SAM" id="MobiDB-lite"/>
    </source>
</evidence>
<dbReference type="OrthoDB" id="1735671at2759"/>
<evidence type="ECO:0000256" key="1">
    <source>
        <dbReference type="SAM" id="Coils"/>
    </source>
</evidence>
<dbReference type="AlphaFoldDB" id="A0A835HM74"/>
<evidence type="ECO:0000313" key="3">
    <source>
        <dbReference type="EMBL" id="KAF9600837.1"/>
    </source>
</evidence>
<feature type="coiled-coil region" evidence="1">
    <location>
        <begin position="79"/>
        <end position="198"/>
    </location>
</feature>
<dbReference type="PANTHER" id="PTHR47747">
    <property type="entry name" value="RIBONUCLEASE P PROTEIN SUBUNIT P38-LIKE PROTEIN"/>
    <property type="match status" value="1"/>
</dbReference>
<feature type="compositionally biased region" description="Polar residues" evidence="2">
    <location>
        <begin position="517"/>
        <end position="529"/>
    </location>
</feature>